<evidence type="ECO:0000256" key="9">
    <source>
        <dbReference type="SAM" id="MobiDB-lite"/>
    </source>
</evidence>
<dbReference type="GO" id="GO:0048046">
    <property type="term" value="C:apoplast"/>
    <property type="evidence" value="ECO:0007669"/>
    <property type="project" value="UniProtKB-SubCell"/>
</dbReference>
<dbReference type="Proteomes" id="UP000504607">
    <property type="component" value="Chromosome 8"/>
</dbReference>
<gene>
    <name evidence="12" type="primary">LOC105050823</name>
</gene>
<dbReference type="PROSITE" id="PS51762">
    <property type="entry name" value="GH16_2"/>
    <property type="match status" value="1"/>
</dbReference>
<keyword evidence="3" id="KW-1015">Disulfide bond</keyword>
<dbReference type="InterPro" id="IPR013320">
    <property type="entry name" value="ConA-like_dom_sf"/>
</dbReference>
<evidence type="ECO:0000256" key="1">
    <source>
        <dbReference type="ARBA" id="ARBA00022679"/>
    </source>
</evidence>
<dbReference type="GO" id="GO:0004553">
    <property type="term" value="F:hydrolase activity, hydrolyzing O-glycosyl compounds"/>
    <property type="evidence" value="ECO:0007669"/>
    <property type="project" value="InterPro"/>
</dbReference>
<evidence type="ECO:0000259" key="10">
    <source>
        <dbReference type="PROSITE" id="PS51762"/>
    </source>
</evidence>
<dbReference type="OrthoDB" id="4781at2759"/>
<dbReference type="PIRSF" id="PIRSF005604">
    <property type="entry name" value="XET"/>
    <property type="match status" value="1"/>
</dbReference>
<dbReference type="FunFam" id="2.60.120.200:FF:000025">
    <property type="entry name" value="Xyloglucan endotransglucosylase/hydrolase"/>
    <property type="match status" value="1"/>
</dbReference>
<evidence type="ECO:0000256" key="4">
    <source>
        <dbReference type="ARBA" id="ARBA00023180"/>
    </source>
</evidence>
<dbReference type="InterPro" id="IPR016455">
    <property type="entry name" value="XTH"/>
</dbReference>
<comment type="similarity">
    <text evidence="8">Belongs to the glycosyl hydrolase 16 family.</text>
</comment>
<evidence type="ECO:0000256" key="7">
    <source>
        <dbReference type="PIRSR" id="PIRSR005604-2"/>
    </source>
</evidence>
<dbReference type="EC" id="2.4.1.207" evidence="8"/>
<keyword evidence="8" id="KW-0964">Secreted</keyword>
<dbReference type="GeneID" id="105050823"/>
<dbReference type="InterPro" id="IPR008263">
    <property type="entry name" value="GH16_AS"/>
</dbReference>
<dbReference type="CDD" id="cd02176">
    <property type="entry name" value="GH16_XET"/>
    <property type="match status" value="1"/>
</dbReference>
<feature type="compositionally biased region" description="Polar residues" evidence="9">
    <location>
        <begin position="1"/>
        <end position="22"/>
    </location>
</feature>
<feature type="region of interest" description="Disordered" evidence="9">
    <location>
        <begin position="1"/>
        <end position="29"/>
    </location>
</feature>
<sequence length="317" mass="36299">MPSDPSLSTKVNQNPYNLQFPQHSPPTMSPPSPTAMLLVSMLSLSSFLTIAHGGSFYQDCMVTWGDGRGKIINDQLLTLSMDKYSGSGFESKNEYLYGKIEMQIKFVPGNSAGTVTTFFLRSQGPAHDELDFEFLGNVSGQPYIVHTNVFTQGKGDREQQFYLWFDPTKDFHTYSITWNPQHVIFAVDGIPLRDFKNLESRGVPFPKNQAMKVYSSLWNADDWATMGGLVKTDWTQAPFTASFRNFNADACIWSWGTSRCSSGKSKAPASAKEAWWTDELSPMRYRRMRWVQRKYMIYDYCADRKRFPRPPPECRRR</sequence>
<feature type="glycosylation site" description="N-linked (GlcNAc...) asparagine" evidence="7">
    <location>
        <position position="137"/>
    </location>
</feature>
<dbReference type="GlyCosmos" id="A0A6I9RNH5">
    <property type="glycosylation" value="1 site, No reported glycans"/>
</dbReference>
<reference evidence="12" key="1">
    <citation type="submission" date="2025-08" db="UniProtKB">
        <authorList>
            <consortium name="RefSeq"/>
        </authorList>
    </citation>
    <scope>IDENTIFICATION</scope>
</reference>
<dbReference type="GO" id="GO:0010411">
    <property type="term" value="P:xyloglucan metabolic process"/>
    <property type="evidence" value="ECO:0007669"/>
    <property type="project" value="InterPro"/>
</dbReference>
<keyword evidence="1 8" id="KW-0808">Transferase</keyword>
<dbReference type="InterPro" id="IPR010713">
    <property type="entry name" value="XET_C"/>
</dbReference>
<dbReference type="PROSITE" id="PS01034">
    <property type="entry name" value="GH16_1"/>
    <property type="match status" value="1"/>
</dbReference>
<comment type="PTM">
    <text evidence="8">Contains at least one intrachain disulfide bond essential for its enzymatic activity.</text>
</comment>
<dbReference type="Gene3D" id="2.60.120.200">
    <property type="match status" value="1"/>
</dbReference>
<keyword evidence="4" id="KW-0325">Glycoprotein</keyword>
<comment type="function">
    <text evidence="8">Catalyzes xyloglucan endohydrolysis (XEH) and/or endotransglycosylation (XET). Cleaves and religates xyloglucan polymers, an essential constituent of the primary cell wall, and thereby participates in cell wall construction of growing tissues.</text>
</comment>
<comment type="subcellular location">
    <subcellularLocation>
        <location evidence="8">Secreted</location>
        <location evidence="8">Cell wall</location>
    </subcellularLocation>
    <subcellularLocation>
        <location evidence="8">Secreted</location>
        <location evidence="8">Extracellular space</location>
        <location evidence="8">Apoplast</location>
    </subcellularLocation>
</comment>
<evidence type="ECO:0000256" key="5">
    <source>
        <dbReference type="ARBA" id="ARBA00023295"/>
    </source>
</evidence>
<feature type="active site" description="Nucleophile" evidence="6">
    <location>
        <position position="129"/>
    </location>
</feature>
<dbReference type="AlphaFoldDB" id="A0A6I9RNH5"/>
<dbReference type="GO" id="GO:0016762">
    <property type="term" value="F:xyloglucan:xyloglucosyl transferase activity"/>
    <property type="evidence" value="ECO:0007669"/>
    <property type="project" value="UniProtKB-EC"/>
</dbReference>
<dbReference type="InParanoid" id="A0A6I9RNH5"/>
<feature type="domain" description="GH16" evidence="10">
    <location>
        <begin position="1"/>
        <end position="243"/>
    </location>
</feature>
<dbReference type="InterPro" id="IPR008264">
    <property type="entry name" value="Beta_glucanase"/>
</dbReference>
<organism evidence="11 12">
    <name type="scientific">Elaeis guineensis var. tenera</name>
    <name type="common">Oil palm</name>
    <dbReference type="NCBI Taxonomy" id="51953"/>
    <lineage>
        <taxon>Eukaryota</taxon>
        <taxon>Viridiplantae</taxon>
        <taxon>Streptophyta</taxon>
        <taxon>Embryophyta</taxon>
        <taxon>Tracheophyta</taxon>
        <taxon>Spermatophyta</taxon>
        <taxon>Magnoliopsida</taxon>
        <taxon>Liliopsida</taxon>
        <taxon>Arecaceae</taxon>
        <taxon>Arecoideae</taxon>
        <taxon>Cocoseae</taxon>
        <taxon>Elaeidinae</taxon>
        <taxon>Elaeis</taxon>
    </lineage>
</organism>
<dbReference type="Pfam" id="PF00722">
    <property type="entry name" value="Glyco_hydro_16"/>
    <property type="match status" value="1"/>
</dbReference>
<name>A0A6I9RNH5_ELAGV</name>
<dbReference type="KEGG" id="egu:105050823"/>
<protein>
    <recommendedName>
        <fullName evidence="8">Xyloglucan endotransglucosylase/hydrolase</fullName>
        <ecNumber evidence="8">2.4.1.207</ecNumber>
    </recommendedName>
</protein>
<proteinExistence type="inferred from homology"/>
<keyword evidence="2 8" id="KW-0378">Hydrolase</keyword>
<keyword evidence="8" id="KW-0961">Cell wall biogenesis/degradation</keyword>
<keyword evidence="8" id="KW-0134">Cell wall</keyword>
<evidence type="ECO:0000256" key="3">
    <source>
        <dbReference type="ARBA" id="ARBA00023157"/>
    </source>
</evidence>
<keyword evidence="8" id="KW-0052">Apoplast</keyword>
<evidence type="ECO:0000313" key="11">
    <source>
        <dbReference type="Proteomes" id="UP000504607"/>
    </source>
</evidence>
<dbReference type="InterPro" id="IPR044791">
    <property type="entry name" value="Beta-glucanase/XTH"/>
</dbReference>
<keyword evidence="11" id="KW-1185">Reference proteome</keyword>
<dbReference type="PANTHER" id="PTHR31062">
    <property type="entry name" value="XYLOGLUCAN ENDOTRANSGLUCOSYLASE/HYDROLASE PROTEIN 8-RELATED"/>
    <property type="match status" value="1"/>
</dbReference>
<feature type="active site" description="Proton donor" evidence="6">
    <location>
        <position position="133"/>
    </location>
</feature>
<dbReference type="PRINTS" id="PR00737">
    <property type="entry name" value="GLHYDRLASE16"/>
</dbReference>
<keyword evidence="5 8" id="KW-0326">Glycosidase</keyword>
<dbReference type="GO" id="GO:0071555">
    <property type="term" value="P:cell wall organization"/>
    <property type="evidence" value="ECO:0007669"/>
    <property type="project" value="UniProtKB-KW"/>
</dbReference>
<dbReference type="RefSeq" id="XP_010929298.2">
    <property type="nucleotide sequence ID" value="XM_010930996.3"/>
</dbReference>
<evidence type="ECO:0000256" key="6">
    <source>
        <dbReference type="PIRSR" id="PIRSR005604-1"/>
    </source>
</evidence>
<evidence type="ECO:0000313" key="12">
    <source>
        <dbReference type="RefSeq" id="XP_010929298.2"/>
    </source>
</evidence>
<dbReference type="SUPFAM" id="SSF49899">
    <property type="entry name" value="Concanavalin A-like lectins/glucanases"/>
    <property type="match status" value="1"/>
</dbReference>
<accession>A0A6I9RNH5</accession>
<evidence type="ECO:0000256" key="2">
    <source>
        <dbReference type="ARBA" id="ARBA00022801"/>
    </source>
</evidence>
<dbReference type="GO" id="GO:0042546">
    <property type="term" value="P:cell wall biogenesis"/>
    <property type="evidence" value="ECO:0007669"/>
    <property type="project" value="InterPro"/>
</dbReference>
<evidence type="ECO:0000256" key="8">
    <source>
        <dbReference type="RuleBase" id="RU361120"/>
    </source>
</evidence>
<dbReference type="Pfam" id="PF06955">
    <property type="entry name" value="XET_C"/>
    <property type="match status" value="1"/>
</dbReference>
<dbReference type="InterPro" id="IPR000757">
    <property type="entry name" value="Beta-glucanase-like"/>
</dbReference>